<protein>
    <submittedName>
        <fullName evidence="1">Uncharacterized protein</fullName>
    </submittedName>
</protein>
<evidence type="ECO:0000313" key="1">
    <source>
        <dbReference type="EMBL" id="GFP32203.1"/>
    </source>
</evidence>
<dbReference type="AlphaFoldDB" id="A0A6V8PIS7"/>
<reference evidence="1 2" key="1">
    <citation type="journal article" date="2020" name="Front. Microbiol.">
        <title>Single-cell genomics of novel Actinobacteria with the Wood-Ljungdahl pathway discovered in a serpentinizing system.</title>
        <authorList>
            <person name="Merino N."/>
            <person name="Kawai M."/>
            <person name="Boyd E.S."/>
            <person name="Colman D.R."/>
            <person name="McGlynn S.E."/>
            <person name="Nealson K.H."/>
            <person name="Kurokawa K."/>
            <person name="Hongoh Y."/>
        </authorList>
    </citation>
    <scope>NUCLEOTIDE SEQUENCE [LARGE SCALE GENOMIC DNA]</scope>
    <source>
        <strain evidence="1 2">S42</strain>
    </source>
</reference>
<name>A0A6V8PIS7_9ACTN</name>
<proteinExistence type="predicted"/>
<organism evidence="1 2">
    <name type="scientific">Candidatus Hakubella thermalkaliphila</name>
    <dbReference type="NCBI Taxonomy" id="2754717"/>
    <lineage>
        <taxon>Bacteria</taxon>
        <taxon>Bacillati</taxon>
        <taxon>Actinomycetota</taxon>
        <taxon>Actinomycetota incertae sedis</taxon>
        <taxon>Candidatus Hakubellales</taxon>
        <taxon>Candidatus Hakubellaceae</taxon>
        <taxon>Candidatus Hakubella</taxon>
    </lineage>
</organism>
<comment type="caution">
    <text evidence="1">The sequence shown here is derived from an EMBL/GenBank/DDBJ whole genome shotgun (WGS) entry which is preliminary data.</text>
</comment>
<evidence type="ECO:0000313" key="2">
    <source>
        <dbReference type="Proteomes" id="UP000568877"/>
    </source>
</evidence>
<dbReference type="Proteomes" id="UP000568877">
    <property type="component" value="Unassembled WGS sequence"/>
</dbReference>
<dbReference type="EMBL" id="BLSA01000043">
    <property type="protein sequence ID" value="GFP32203.1"/>
    <property type="molecule type" value="Genomic_DNA"/>
</dbReference>
<feature type="non-terminal residue" evidence="1">
    <location>
        <position position="1"/>
    </location>
</feature>
<sequence length="27" mass="2974">DLVREEFGEFEPISTQVDNHGVVVGSN</sequence>
<accession>A0A6V8PIS7</accession>
<gene>
    <name evidence="1" type="ORF">HKBW3S42_00508</name>
</gene>